<gene>
    <name evidence="2" type="ORF">PXEA_LOCUS11507</name>
</gene>
<evidence type="ECO:0000256" key="1">
    <source>
        <dbReference type="SAM" id="MobiDB-lite"/>
    </source>
</evidence>
<feature type="region of interest" description="Disordered" evidence="1">
    <location>
        <begin position="1"/>
        <end position="35"/>
    </location>
</feature>
<evidence type="ECO:0000313" key="3">
    <source>
        <dbReference type="Proteomes" id="UP000784294"/>
    </source>
</evidence>
<name>A0A3S5BAX0_9PLAT</name>
<sequence>MKSCSGAACHSGTDGRLAQFHQDRGKSSSSTTTRDAATYRGKTALAVNGFEQSRKINFKGKIGDSNISLISNGF</sequence>
<accession>A0A3S5BAX0</accession>
<comment type="caution">
    <text evidence="2">The sequence shown here is derived from an EMBL/GenBank/DDBJ whole genome shotgun (WGS) entry which is preliminary data.</text>
</comment>
<dbReference type="AlphaFoldDB" id="A0A3S5BAX0"/>
<dbReference type="Proteomes" id="UP000784294">
    <property type="component" value="Unassembled WGS sequence"/>
</dbReference>
<keyword evidence="3" id="KW-1185">Reference proteome</keyword>
<protein>
    <submittedName>
        <fullName evidence="2">Uncharacterized protein</fullName>
    </submittedName>
</protein>
<evidence type="ECO:0000313" key="2">
    <source>
        <dbReference type="EMBL" id="VEL18067.1"/>
    </source>
</evidence>
<organism evidence="2 3">
    <name type="scientific">Protopolystoma xenopodis</name>
    <dbReference type="NCBI Taxonomy" id="117903"/>
    <lineage>
        <taxon>Eukaryota</taxon>
        <taxon>Metazoa</taxon>
        <taxon>Spiralia</taxon>
        <taxon>Lophotrochozoa</taxon>
        <taxon>Platyhelminthes</taxon>
        <taxon>Monogenea</taxon>
        <taxon>Polyopisthocotylea</taxon>
        <taxon>Polystomatidea</taxon>
        <taxon>Polystomatidae</taxon>
        <taxon>Protopolystoma</taxon>
    </lineage>
</organism>
<reference evidence="2" key="1">
    <citation type="submission" date="2018-11" db="EMBL/GenBank/DDBJ databases">
        <authorList>
            <consortium name="Pathogen Informatics"/>
        </authorList>
    </citation>
    <scope>NUCLEOTIDE SEQUENCE</scope>
</reference>
<proteinExistence type="predicted"/>
<dbReference type="EMBL" id="CAAALY010035509">
    <property type="protein sequence ID" value="VEL18067.1"/>
    <property type="molecule type" value="Genomic_DNA"/>
</dbReference>